<dbReference type="EMBL" id="JAJIRN010000008">
    <property type="protein sequence ID" value="MCV2369883.1"/>
    <property type="molecule type" value="Genomic_DNA"/>
</dbReference>
<evidence type="ECO:0000313" key="2">
    <source>
        <dbReference type="EMBL" id="MCV2369883.1"/>
    </source>
</evidence>
<keyword evidence="3" id="KW-1185">Reference proteome</keyword>
<reference evidence="2 3" key="1">
    <citation type="submission" date="2021-11" db="EMBL/GenBank/DDBJ databases">
        <authorList>
            <person name="Liang Q."/>
            <person name="Mou H."/>
            <person name="Liu Z."/>
        </authorList>
    </citation>
    <scope>NUCLEOTIDE SEQUENCE [LARGE SCALE GENOMIC DNA]</scope>
    <source>
        <strain evidence="2 3">CHU3</strain>
    </source>
</reference>
<evidence type="ECO:0000256" key="1">
    <source>
        <dbReference type="RuleBase" id="RU004508"/>
    </source>
</evidence>
<comment type="caution">
    <text evidence="2">The sequence shown here is derived from an EMBL/GenBank/DDBJ whole genome shotgun (WGS) entry which is preliminary data.</text>
</comment>
<protein>
    <submittedName>
        <fullName evidence="2">DegT/DnrJ/EryC1/StrS family aminotransferase</fullName>
    </submittedName>
</protein>
<organism evidence="2 3">
    <name type="scientific">Roseateles oligotrophus</name>
    <dbReference type="NCBI Taxonomy" id="1769250"/>
    <lineage>
        <taxon>Bacteria</taxon>
        <taxon>Pseudomonadati</taxon>
        <taxon>Pseudomonadota</taxon>
        <taxon>Betaproteobacteria</taxon>
        <taxon>Burkholderiales</taxon>
        <taxon>Sphaerotilaceae</taxon>
        <taxon>Roseateles</taxon>
    </lineage>
</organism>
<dbReference type="Pfam" id="PF01041">
    <property type="entry name" value="DegT_DnrJ_EryC1"/>
    <property type="match status" value="2"/>
</dbReference>
<sequence length="310" mass="34550">MITKSAVNKTNYALTGHFTKSARAAWGHIIKSLSGSRRAKVLLPAYIGFTEREGSGVFDPVSENEADYCFYKINSDLSVDLADFEKQLTNDVNIILIIHYFGFCRSDIAAIKRLCSSANAILVEDCAHAFHLEASKSTLGQVGDFAFYSLHKYIATDSGGFLKTNIKTLELLPLPPEAAADIAVVAQYALTDFEAVKRVRRCNYELYAQLLAPVTQIEIMFALASDEIPQTFAIRVRNSRREALYFHLMHQGMPTTALYYRMIDEIHASEHPESHSIASEILNLPVHQDTTTEDVEKLCASIIVFFNIGA</sequence>
<accession>A0ABT2YIM4</accession>
<dbReference type="Proteomes" id="UP001209701">
    <property type="component" value="Unassembled WGS sequence"/>
</dbReference>
<dbReference type="PANTHER" id="PTHR30244">
    <property type="entry name" value="TRANSAMINASE"/>
    <property type="match status" value="1"/>
</dbReference>
<dbReference type="Gene3D" id="3.40.640.10">
    <property type="entry name" value="Type I PLP-dependent aspartate aminotransferase-like (Major domain)"/>
    <property type="match status" value="1"/>
</dbReference>
<dbReference type="InterPro" id="IPR015421">
    <property type="entry name" value="PyrdxlP-dep_Trfase_major"/>
</dbReference>
<proteinExistence type="inferred from homology"/>
<evidence type="ECO:0000313" key="3">
    <source>
        <dbReference type="Proteomes" id="UP001209701"/>
    </source>
</evidence>
<dbReference type="InterPro" id="IPR000653">
    <property type="entry name" value="DegT/StrS_aminotransferase"/>
</dbReference>
<dbReference type="PANTHER" id="PTHR30244:SF42">
    <property type="entry name" value="UDP-2-ACETAMIDO-2-DEOXY-3-OXO-D-GLUCURONATE AMINOTRANSFERASE"/>
    <property type="match status" value="1"/>
</dbReference>
<dbReference type="SUPFAM" id="SSF53383">
    <property type="entry name" value="PLP-dependent transferases"/>
    <property type="match status" value="1"/>
</dbReference>
<dbReference type="RefSeq" id="WP_263572478.1">
    <property type="nucleotide sequence ID" value="NZ_JAJIRN010000008.1"/>
</dbReference>
<dbReference type="InterPro" id="IPR015422">
    <property type="entry name" value="PyrdxlP-dep_Trfase_small"/>
</dbReference>
<dbReference type="InterPro" id="IPR015424">
    <property type="entry name" value="PyrdxlP-dep_Trfase"/>
</dbReference>
<gene>
    <name evidence="2" type="ORF">LNV07_17510</name>
</gene>
<name>A0ABT2YIM4_9BURK</name>
<dbReference type="Gene3D" id="3.90.1150.10">
    <property type="entry name" value="Aspartate Aminotransferase, domain 1"/>
    <property type="match status" value="1"/>
</dbReference>
<dbReference type="GO" id="GO:0008483">
    <property type="term" value="F:transaminase activity"/>
    <property type="evidence" value="ECO:0007669"/>
    <property type="project" value="UniProtKB-KW"/>
</dbReference>
<keyword evidence="1" id="KW-0663">Pyridoxal phosphate</keyword>
<keyword evidence="2" id="KW-0808">Transferase</keyword>
<keyword evidence="2" id="KW-0032">Aminotransferase</keyword>
<comment type="similarity">
    <text evidence="1">Belongs to the DegT/DnrJ/EryC1 family.</text>
</comment>